<sequence length="336" mass="37355">MADMLRMADIPLGYEHAMRDVIERHQVWAYLIAVVFGLSVDWTSSLGDSVPDYLIWGLLGVLLYATFTQTPLTHLSDMFRDRRFMGALLTGNFLVMPAITALLILALPDNDALKLGVLLVLLMPCTDWFVTFTHLGKGDSTRAIAATPVLLIAQLGLLPLYLWLFMGNQFDVNLELGRHLLPAFGGLIIVPLILAFLTEKWAENSRKAIGFIRFMGLMPVPLLTVVLFIISMTQVSQIDSTGSLIWPLMILFPAYLLAAALVGKALRRVFRLPVETGRTVIFSLGTRNSFVVLPLALSMPEAWAVAVVVIVVQSLLELFGMMLYLRWVPSRLLPDT</sequence>
<dbReference type="PANTHER" id="PTHR43057:SF1">
    <property type="entry name" value="ARSENICAL-RESISTANCE PROTEIN 3"/>
    <property type="match status" value="1"/>
</dbReference>
<accession>A0A0F9QHW2</accession>
<evidence type="ECO:0000256" key="6">
    <source>
        <dbReference type="ARBA" id="ARBA00022989"/>
    </source>
</evidence>
<reference evidence="9" key="1">
    <citation type="journal article" date="2015" name="Nature">
        <title>Complex archaea that bridge the gap between prokaryotes and eukaryotes.</title>
        <authorList>
            <person name="Spang A."/>
            <person name="Saw J.H."/>
            <person name="Jorgensen S.L."/>
            <person name="Zaremba-Niedzwiedzka K."/>
            <person name="Martijn J."/>
            <person name="Lind A.E."/>
            <person name="van Eijk R."/>
            <person name="Schleper C."/>
            <person name="Guy L."/>
            <person name="Ettema T.J."/>
        </authorList>
    </citation>
    <scope>NUCLEOTIDE SEQUENCE</scope>
</reference>
<dbReference type="PANTHER" id="PTHR43057">
    <property type="entry name" value="ARSENITE EFFLUX TRANSPORTER"/>
    <property type="match status" value="1"/>
</dbReference>
<evidence type="ECO:0000313" key="9">
    <source>
        <dbReference type="EMBL" id="KKN42074.1"/>
    </source>
</evidence>
<proteinExistence type="inferred from homology"/>
<dbReference type="GO" id="GO:0015105">
    <property type="term" value="F:arsenite transmembrane transporter activity"/>
    <property type="evidence" value="ECO:0007669"/>
    <property type="project" value="TreeGrafter"/>
</dbReference>
<dbReference type="GO" id="GO:0015297">
    <property type="term" value="F:antiporter activity"/>
    <property type="evidence" value="ECO:0007669"/>
    <property type="project" value="InterPro"/>
</dbReference>
<feature type="transmembrane region" description="Helical" evidence="8">
    <location>
        <begin position="143"/>
        <end position="164"/>
    </location>
</feature>
<feature type="transmembrane region" description="Helical" evidence="8">
    <location>
        <begin position="84"/>
        <end position="106"/>
    </location>
</feature>
<evidence type="ECO:0000256" key="3">
    <source>
        <dbReference type="ARBA" id="ARBA00022448"/>
    </source>
</evidence>
<keyword evidence="6 8" id="KW-1133">Transmembrane helix</keyword>
<feature type="transmembrane region" description="Helical" evidence="8">
    <location>
        <begin position="27"/>
        <end position="47"/>
    </location>
</feature>
<evidence type="ECO:0000256" key="4">
    <source>
        <dbReference type="ARBA" id="ARBA00022475"/>
    </source>
</evidence>
<dbReference type="InterPro" id="IPR004706">
    <property type="entry name" value="Arsenical-R_Acr3"/>
</dbReference>
<keyword evidence="4" id="KW-1003">Cell membrane</keyword>
<comment type="similarity">
    <text evidence="2">Belongs to the arsenical resistance-3 (ACR3) (TC 2.A.59) family.</text>
</comment>
<evidence type="ECO:0000256" key="1">
    <source>
        <dbReference type="ARBA" id="ARBA00004651"/>
    </source>
</evidence>
<dbReference type="InterPro" id="IPR038770">
    <property type="entry name" value="Na+/solute_symporter_sf"/>
</dbReference>
<dbReference type="AlphaFoldDB" id="A0A0F9QHW2"/>
<protein>
    <recommendedName>
        <fullName evidence="10">Bile acid:sodium symporter</fullName>
    </recommendedName>
</protein>
<comment type="caution">
    <text evidence="9">The sequence shown here is derived from an EMBL/GenBank/DDBJ whole genome shotgun (WGS) entry which is preliminary data.</text>
</comment>
<dbReference type="GO" id="GO:0005886">
    <property type="term" value="C:plasma membrane"/>
    <property type="evidence" value="ECO:0007669"/>
    <property type="project" value="UniProtKB-SubCell"/>
</dbReference>
<feature type="transmembrane region" description="Helical" evidence="8">
    <location>
        <begin position="303"/>
        <end position="325"/>
    </location>
</feature>
<dbReference type="Pfam" id="PF01758">
    <property type="entry name" value="SBF"/>
    <property type="match status" value="1"/>
</dbReference>
<organism evidence="9">
    <name type="scientific">marine sediment metagenome</name>
    <dbReference type="NCBI Taxonomy" id="412755"/>
    <lineage>
        <taxon>unclassified sequences</taxon>
        <taxon>metagenomes</taxon>
        <taxon>ecological metagenomes</taxon>
    </lineage>
</organism>
<feature type="transmembrane region" description="Helical" evidence="8">
    <location>
        <begin position="210"/>
        <end position="232"/>
    </location>
</feature>
<dbReference type="Gene3D" id="1.20.1530.20">
    <property type="match status" value="1"/>
</dbReference>
<evidence type="ECO:0008006" key="10">
    <source>
        <dbReference type="Google" id="ProtNLM"/>
    </source>
</evidence>
<dbReference type="EMBL" id="LAZR01001606">
    <property type="protein sequence ID" value="KKN42074.1"/>
    <property type="molecule type" value="Genomic_DNA"/>
</dbReference>
<evidence type="ECO:0000256" key="7">
    <source>
        <dbReference type="ARBA" id="ARBA00023136"/>
    </source>
</evidence>
<name>A0A0F9QHW2_9ZZZZ</name>
<dbReference type="InterPro" id="IPR002657">
    <property type="entry name" value="BilAc:Na_symport/Acr3"/>
</dbReference>
<keyword evidence="7 8" id="KW-0472">Membrane</keyword>
<feature type="transmembrane region" description="Helical" evidence="8">
    <location>
        <begin position="244"/>
        <end position="266"/>
    </location>
</feature>
<evidence type="ECO:0000256" key="5">
    <source>
        <dbReference type="ARBA" id="ARBA00022692"/>
    </source>
</evidence>
<dbReference type="GO" id="GO:0015104">
    <property type="term" value="F:antimonite transmembrane transporter activity"/>
    <property type="evidence" value="ECO:0007669"/>
    <property type="project" value="TreeGrafter"/>
</dbReference>
<gene>
    <name evidence="9" type="ORF">LCGC14_0716810</name>
</gene>
<keyword evidence="5 8" id="KW-0812">Transmembrane</keyword>
<feature type="transmembrane region" description="Helical" evidence="8">
    <location>
        <begin position="176"/>
        <end position="198"/>
    </location>
</feature>
<evidence type="ECO:0000256" key="2">
    <source>
        <dbReference type="ARBA" id="ARBA00010110"/>
    </source>
</evidence>
<feature type="transmembrane region" description="Helical" evidence="8">
    <location>
        <begin position="112"/>
        <end position="131"/>
    </location>
</feature>
<evidence type="ECO:0000256" key="8">
    <source>
        <dbReference type="SAM" id="Phobius"/>
    </source>
</evidence>
<feature type="transmembrane region" description="Helical" evidence="8">
    <location>
        <begin position="53"/>
        <end position="72"/>
    </location>
</feature>
<keyword evidence="3" id="KW-0813">Transport</keyword>
<comment type="subcellular location">
    <subcellularLocation>
        <location evidence="1">Cell membrane</location>
        <topology evidence="1">Multi-pass membrane protein</topology>
    </subcellularLocation>
</comment>